<dbReference type="PaxDb" id="55529-EKX52574"/>
<organism evidence="3">
    <name type="scientific">Guillardia theta (strain CCMP2712)</name>
    <name type="common">Cryptophyte</name>
    <dbReference type="NCBI Taxonomy" id="905079"/>
    <lineage>
        <taxon>Eukaryota</taxon>
        <taxon>Cryptophyceae</taxon>
        <taxon>Pyrenomonadales</taxon>
        <taxon>Geminigeraceae</taxon>
        <taxon>Guillardia</taxon>
    </lineage>
</organism>
<evidence type="ECO:0000256" key="2">
    <source>
        <dbReference type="SAM" id="MobiDB-lite"/>
    </source>
</evidence>
<sequence length="364" mass="41749">MGAIISHESRGASFSDPHFTRNHPMDKSPKSKSMSDLSLLHKRNPKGPARDSLELDVEEREGGRGKAVHRELAELEEVTSAQVQSLRREFEEVSAPNAFMSFATLNKFQTRMIRRKGESFYRKLAGISPLLRSPKPSEKDIRALARKLCVRVFKHYRLWDEDEDEPGGDAVVTFEQYLAVVYKMKIKEEKHPSCASQSKSGSKSILKAGWKEEAKGGEGKDVQLRRAVEFQDHPSEEVMDEEWKLKMMTSTRLRDEGQRCGVAGRWKMMMKNGEREKRNEKGMEQGHSGDEEEGTGRRAEVKDLDSKAEEDQGVHSKLELVFELSEEEVHCKLEVMKDIKMSIERELERQQNESKEGKQTLHMK</sequence>
<keyword evidence="1" id="KW-0175">Coiled coil</keyword>
<gene>
    <name evidence="3" type="ORF">GUITHDRAFT_101741</name>
</gene>
<name>L1JW56_GUITC</name>
<dbReference type="GeneID" id="17309347"/>
<reference evidence="4" key="3">
    <citation type="submission" date="2015-06" db="UniProtKB">
        <authorList>
            <consortium name="EnsemblProtists"/>
        </authorList>
    </citation>
    <scope>IDENTIFICATION</scope>
</reference>
<dbReference type="EnsemblProtists" id="EKX52574">
    <property type="protein sequence ID" value="EKX52574"/>
    <property type="gene ID" value="GUITHDRAFT_101741"/>
</dbReference>
<reference evidence="3 5" key="1">
    <citation type="journal article" date="2012" name="Nature">
        <title>Algal genomes reveal evolutionary mosaicism and the fate of nucleomorphs.</title>
        <authorList>
            <consortium name="DOE Joint Genome Institute"/>
            <person name="Curtis B.A."/>
            <person name="Tanifuji G."/>
            <person name="Burki F."/>
            <person name="Gruber A."/>
            <person name="Irimia M."/>
            <person name="Maruyama S."/>
            <person name="Arias M.C."/>
            <person name="Ball S.G."/>
            <person name="Gile G.H."/>
            <person name="Hirakawa Y."/>
            <person name="Hopkins J.F."/>
            <person name="Kuo A."/>
            <person name="Rensing S.A."/>
            <person name="Schmutz J."/>
            <person name="Symeonidi A."/>
            <person name="Elias M."/>
            <person name="Eveleigh R.J."/>
            <person name="Herman E.K."/>
            <person name="Klute M.J."/>
            <person name="Nakayama T."/>
            <person name="Obornik M."/>
            <person name="Reyes-Prieto A."/>
            <person name="Armbrust E.V."/>
            <person name="Aves S.J."/>
            <person name="Beiko R.G."/>
            <person name="Coutinho P."/>
            <person name="Dacks J.B."/>
            <person name="Durnford D.G."/>
            <person name="Fast N.M."/>
            <person name="Green B.R."/>
            <person name="Grisdale C.J."/>
            <person name="Hempel F."/>
            <person name="Henrissat B."/>
            <person name="Hoppner M.P."/>
            <person name="Ishida K."/>
            <person name="Kim E."/>
            <person name="Koreny L."/>
            <person name="Kroth P.G."/>
            <person name="Liu Y."/>
            <person name="Malik S.B."/>
            <person name="Maier U.G."/>
            <person name="McRose D."/>
            <person name="Mock T."/>
            <person name="Neilson J.A."/>
            <person name="Onodera N.T."/>
            <person name="Poole A.M."/>
            <person name="Pritham E.J."/>
            <person name="Richards T.A."/>
            <person name="Rocap G."/>
            <person name="Roy S.W."/>
            <person name="Sarai C."/>
            <person name="Schaack S."/>
            <person name="Shirato S."/>
            <person name="Slamovits C.H."/>
            <person name="Spencer D.F."/>
            <person name="Suzuki S."/>
            <person name="Worden A.Z."/>
            <person name="Zauner S."/>
            <person name="Barry K."/>
            <person name="Bell C."/>
            <person name="Bharti A.K."/>
            <person name="Crow J.A."/>
            <person name="Grimwood J."/>
            <person name="Kramer R."/>
            <person name="Lindquist E."/>
            <person name="Lucas S."/>
            <person name="Salamov A."/>
            <person name="McFadden G.I."/>
            <person name="Lane C.E."/>
            <person name="Keeling P.J."/>
            <person name="Gray M.W."/>
            <person name="Grigoriev I.V."/>
            <person name="Archibald J.M."/>
        </authorList>
    </citation>
    <scope>NUCLEOTIDE SEQUENCE</scope>
    <source>
        <strain evidence="3 5">CCMP2712</strain>
    </source>
</reference>
<dbReference type="EMBL" id="JH992972">
    <property type="protein sequence ID" value="EKX52574.1"/>
    <property type="molecule type" value="Genomic_DNA"/>
</dbReference>
<dbReference type="KEGG" id="gtt:GUITHDRAFT_101741"/>
<dbReference type="HOGENOM" id="CLU_761750_0_0_1"/>
<feature type="region of interest" description="Disordered" evidence="2">
    <location>
        <begin position="271"/>
        <end position="315"/>
    </location>
</feature>
<dbReference type="AlphaFoldDB" id="L1JW56"/>
<evidence type="ECO:0000313" key="4">
    <source>
        <dbReference type="EnsemblProtists" id="EKX52574"/>
    </source>
</evidence>
<proteinExistence type="predicted"/>
<reference evidence="5" key="2">
    <citation type="submission" date="2012-11" db="EMBL/GenBank/DDBJ databases">
        <authorList>
            <person name="Kuo A."/>
            <person name="Curtis B.A."/>
            <person name="Tanifuji G."/>
            <person name="Burki F."/>
            <person name="Gruber A."/>
            <person name="Irimia M."/>
            <person name="Maruyama S."/>
            <person name="Arias M.C."/>
            <person name="Ball S.G."/>
            <person name="Gile G.H."/>
            <person name="Hirakawa Y."/>
            <person name="Hopkins J.F."/>
            <person name="Rensing S.A."/>
            <person name="Schmutz J."/>
            <person name="Symeonidi A."/>
            <person name="Elias M."/>
            <person name="Eveleigh R.J."/>
            <person name="Herman E.K."/>
            <person name="Klute M.J."/>
            <person name="Nakayama T."/>
            <person name="Obornik M."/>
            <person name="Reyes-Prieto A."/>
            <person name="Armbrust E.V."/>
            <person name="Aves S.J."/>
            <person name="Beiko R.G."/>
            <person name="Coutinho P."/>
            <person name="Dacks J.B."/>
            <person name="Durnford D.G."/>
            <person name="Fast N.M."/>
            <person name="Green B.R."/>
            <person name="Grisdale C."/>
            <person name="Hempe F."/>
            <person name="Henrissat B."/>
            <person name="Hoppner M.P."/>
            <person name="Ishida K.-I."/>
            <person name="Kim E."/>
            <person name="Koreny L."/>
            <person name="Kroth P.G."/>
            <person name="Liu Y."/>
            <person name="Malik S.-B."/>
            <person name="Maier U.G."/>
            <person name="McRose D."/>
            <person name="Mock T."/>
            <person name="Neilson J.A."/>
            <person name="Onodera N.T."/>
            <person name="Poole A.M."/>
            <person name="Pritham E.J."/>
            <person name="Richards T.A."/>
            <person name="Rocap G."/>
            <person name="Roy S.W."/>
            <person name="Sarai C."/>
            <person name="Schaack S."/>
            <person name="Shirato S."/>
            <person name="Slamovits C.H."/>
            <person name="Spencer D.F."/>
            <person name="Suzuki S."/>
            <person name="Worden A.Z."/>
            <person name="Zauner S."/>
            <person name="Barry K."/>
            <person name="Bell C."/>
            <person name="Bharti A.K."/>
            <person name="Crow J.A."/>
            <person name="Grimwood J."/>
            <person name="Kramer R."/>
            <person name="Lindquist E."/>
            <person name="Lucas S."/>
            <person name="Salamov A."/>
            <person name="McFadden G.I."/>
            <person name="Lane C.E."/>
            <person name="Keeling P.J."/>
            <person name="Gray M.W."/>
            <person name="Grigoriev I.V."/>
            <person name="Archibald J.M."/>
        </authorList>
    </citation>
    <scope>NUCLEOTIDE SEQUENCE</scope>
    <source>
        <strain evidence="5">CCMP2712</strain>
    </source>
</reference>
<accession>L1JW56</accession>
<keyword evidence="5" id="KW-1185">Reference proteome</keyword>
<feature type="compositionally biased region" description="Basic and acidic residues" evidence="2">
    <location>
        <begin position="272"/>
        <end position="315"/>
    </location>
</feature>
<dbReference type="RefSeq" id="XP_005839554.1">
    <property type="nucleotide sequence ID" value="XM_005839497.1"/>
</dbReference>
<protein>
    <submittedName>
        <fullName evidence="3 4">Uncharacterized protein</fullName>
    </submittedName>
</protein>
<evidence type="ECO:0000313" key="5">
    <source>
        <dbReference type="Proteomes" id="UP000011087"/>
    </source>
</evidence>
<feature type="region of interest" description="Disordered" evidence="2">
    <location>
        <begin position="1"/>
        <end position="67"/>
    </location>
</feature>
<dbReference type="Proteomes" id="UP000011087">
    <property type="component" value="Unassembled WGS sequence"/>
</dbReference>
<evidence type="ECO:0000256" key="1">
    <source>
        <dbReference type="SAM" id="Coils"/>
    </source>
</evidence>
<evidence type="ECO:0000313" key="3">
    <source>
        <dbReference type="EMBL" id="EKX52574.1"/>
    </source>
</evidence>
<feature type="coiled-coil region" evidence="1">
    <location>
        <begin position="333"/>
        <end position="360"/>
    </location>
</feature>